<comment type="caution">
    <text evidence="1">The sequence shown here is derived from an EMBL/GenBank/DDBJ whole genome shotgun (WGS) entry which is preliminary data.</text>
</comment>
<dbReference type="RefSeq" id="WP_205405241.1">
    <property type="nucleotide sequence ID" value="NZ_JAFFTA010000008.1"/>
</dbReference>
<evidence type="ECO:0000313" key="1">
    <source>
        <dbReference type="EMBL" id="MBM9912916.1"/>
    </source>
</evidence>
<gene>
    <name evidence="1" type="ORF">JJW18_05485</name>
    <name evidence="2" type="ORF">JJW19_05305</name>
</gene>
<dbReference type="EMBL" id="JAFFTB010000008">
    <property type="protein sequence ID" value="MBM9937556.1"/>
    <property type="molecule type" value="Genomic_DNA"/>
</dbReference>
<dbReference type="AlphaFoldDB" id="A0AAW4GG83"/>
<evidence type="ECO:0000313" key="2">
    <source>
        <dbReference type="EMBL" id="MBM9937556.1"/>
    </source>
</evidence>
<evidence type="ECO:0000313" key="3">
    <source>
        <dbReference type="Proteomes" id="UP000749453"/>
    </source>
</evidence>
<accession>A0AAW4GG83</accession>
<sequence length="312" mass="35264">MTLILLGHEISRTDAHSSLRYEKARPMGLFAVADSALTRKDGLEDGRASYRTLLTGLEKVHELNIKVLRPDILRNGRFQSYLSTPAYEGRAFLAFAGNANSAHHVLNAVRNNLNSLVVSYRFDFQKGEPKRFIMINGRDENPMRDQGVAFDEETFFEADVELLFTAENFSRVVAQAIESALQSVVTHCQSEKDVRLANATFAFGVWCPVSKVHSLYHFQPQREMEFGQLRLVAKPRAVSEGEVLALGTQRVIDELPIQKVYEAALAEEKSPAEALHALMDRDIDQEHAAFTGYPINRPLFRVFLKENNLKRL</sequence>
<proteinExistence type="predicted"/>
<reference evidence="3" key="1">
    <citation type="submission" date="2021-01" db="EMBL/GenBank/DDBJ databases">
        <title>Stenotrophomonas maltophilia.</title>
        <authorList>
            <person name="Yu Y."/>
        </authorList>
    </citation>
    <scope>NUCLEOTIDE SEQUENCE [LARGE SCALE GENOMIC DNA]</scope>
    <source>
        <strain evidence="3">As-6</strain>
    </source>
</reference>
<evidence type="ECO:0000313" key="4">
    <source>
        <dbReference type="Proteomes" id="UP000784064"/>
    </source>
</evidence>
<dbReference type="Proteomes" id="UP000749453">
    <property type="component" value="Unassembled WGS sequence"/>
</dbReference>
<dbReference type="EMBL" id="JAFFTA010000008">
    <property type="protein sequence ID" value="MBM9912916.1"/>
    <property type="molecule type" value="Genomic_DNA"/>
</dbReference>
<dbReference type="Proteomes" id="UP000784064">
    <property type="component" value="Unassembled WGS sequence"/>
</dbReference>
<keyword evidence="3" id="KW-1185">Reference proteome</keyword>
<protein>
    <submittedName>
        <fullName evidence="1">Uncharacterized protein</fullName>
    </submittedName>
</protein>
<reference evidence="1" key="2">
    <citation type="submission" date="2021-01" db="EMBL/GenBank/DDBJ databases">
        <authorList>
            <person name="Yu Y."/>
        </authorList>
    </citation>
    <scope>NUCLEOTIDE SEQUENCE</scope>
    <source>
        <strain evidence="1">As-5</strain>
        <strain evidence="2">As-6</strain>
    </source>
</reference>
<name>A0AAW4GG83_9GAMM</name>
<organism evidence="1 4">
    <name type="scientific">Stenotrophomonas lactitubi</name>
    <dbReference type="NCBI Taxonomy" id="2045214"/>
    <lineage>
        <taxon>Bacteria</taxon>
        <taxon>Pseudomonadati</taxon>
        <taxon>Pseudomonadota</taxon>
        <taxon>Gammaproteobacteria</taxon>
        <taxon>Lysobacterales</taxon>
        <taxon>Lysobacteraceae</taxon>
        <taxon>Stenotrophomonas</taxon>
    </lineage>
</organism>